<evidence type="ECO:0000256" key="5">
    <source>
        <dbReference type="ARBA" id="ARBA00022801"/>
    </source>
</evidence>
<dbReference type="InterPro" id="IPR008007">
    <property type="entry name" value="Peptidase_M42"/>
</dbReference>
<dbReference type="PIRSF" id="PIRSF001123">
    <property type="entry name" value="PepA_GA"/>
    <property type="match status" value="1"/>
</dbReference>
<evidence type="ECO:0000256" key="3">
    <source>
        <dbReference type="ARBA" id="ARBA00022670"/>
    </source>
</evidence>
<feature type="binding site" evidence="8">
    <location>
        <position position="226"/>
    </location>
    <ligand>
        <name>Zn(2+)</name>
        <dbReference type="ChEBI" id="CHEBI:29105"/>
        <label>1</label>
    </ligand>
</feature>
<dbReference type="GO" id="GO:0006508">
    <property type="term" value="P:proteolysis"/>
    <property type="evidence" value="ECO:0007669"/>
    <property type="project" value="UniProtKB-KW"/>
</dbReference>
<dbReference type="MEROPS" id="M42.004"/>
<evidence type="ECO:0000256" key="4">
    <source>
        <dbReference type="ARBA" id="ARBA00022723"/>
    </source>
</evidence>
<dbReference type="EC" id="3.2.1.4" evidence="9"/>
<dbReference type="eggNOG" id="arCOG01518">
    <property type="taxonomic scope" value="Archaea"/>
</dbReference>
<dbReference type="GeneID" id="5709701"/>
<evidence type="ECO:0000256" key="7">
    <source>
        <dbReference type="PIRSR" id="PIRSR001123-1"/>
    </source>
</evidence>
<feature type="binding site" evidence="8">
    <location>
        <position position="170"/>
    </location>
    <ligand>
        <name>Zn(2+)</name>
        <dbReference type="ChEBI" id="CHEBI:29105"/>
        <label>1</label>
    </ligand>
</feature>
<dbReference type="InterPro" id="IPR051464">
    <property type="entry name" value="Peptidase_M42_aminopept"/>
</dbReference>
<dbReference type="RefSeq" id="WP_012185275.1">
    <property type="nucleotide sequence ID" value="NC_009954.1"/>
</dbReference>
<dbReference type="PANTHER" id="PTHR32481">
    <property type="entry name" value="AMINOPEPTIDASE"/>
    <property type="match status" value="1"/>
</dbReference>
<reference evidence="9 10" key="1">
    <citation type="submission" date="2007-10" db="EMBL/GenBank/DDBJ databases">
        <title>Complete sequence of Caldivirga maquilingensis IC-167.</title>
        <authorList>
            <consortium name="US DOE Joint Genome Institute"/>
            <person name="Copeland A."/>
            <person name="Lucas S."/>
            <person name="Lapidus A."/>
            <person name="Barry K."/>
            <person name="Glavina del Rio T."/>
            <person name="Dalin E."/>
            <person name="Tice H."/>
            <person name="Pitluck S."/>
            <person name="Saunders E."/>
            <person name="Brettin T."/>
            <person name="Bruce D."/>
            <person name="Detter J.C."/>
            <person name="Han C."/>
            <person name="Schmutz J."/>
            <person name="Larimer F."/>
            <person name="Land M."/>
            <person name="Hauser L."/>
            <person name="Kyrpides N."/>
            <person name="Ivanova N."/>
            <person name="Biddle J.F."/>
            <person name="Zhang Z."/>
            <person name="Fitz-Gibbon S.T."/>
            <person name="Lowe T.M."/>
            <person name="Saltikov C."/>
            <person name="House C.H."/>
            <person name="Richardson P."/>
        </authorList>
    </citation>
    <scope>NUCLEOTIDE SEQUENCE [LARGE SCALE GENOMIC DNA]</scope>
    <source>
        <strain evidence="10">ATCC 700844 / DSM 13496 / JCM 10307 / IC-167</strain>
    </source>
</reference>
<dbReference type="Pfam" id="PF05343">
    <property type="entry name" value="Peptidase_M42"/>
    <property type="match status" value="1"/>
</dbReference>
<comment type="cofactor">
    <cofactor evidence="8">
        <name>a divalent metal cation</name>
        <dbReference type="ChEBI" id="CHEBI:60240"/>
    </cofactor>
    <text evidence="8">Binds 2 divalent metal cations per subunit.</text>
</comment>
<dbReference type="HOGENOM" id="CLU_047249_1_0_2"/>
<feature type="active site" description="Proton acceptor" evidence="7">
    <location>
        <position position="203"/>
    </location>
</feature>
<feature type="binding site" evidence="8">
    <location>
        <position position="204"/>
    </location>
    <ligand>
        <name>Zn(2+)</name>
        <dbReference type="ChEBI" id="CHEBI:29105"/>
        <label>2</label>
    </ligand>
</feature>
<dbReference type="Gene3D" id="2.40.30.40">
    <property type="entry name" value="Peptidase M42, domain 2"/>
    <property type="match status" value="1"/>
</dbReference>
<keyword evidence="4 8" id="KW-0479">Metal-binding</keyword>
<accession>A8MAL9</accession>
<dbReference type="SUPFAM" id="SSF53187">
    <property type="entry name" value="Zn-dependent exopeptidases"/>
    <property type="match status" value="1"/>
</dbReference>
<keyword evidence="10" id="KW-1185">Reference proteome</keyword>
<dbReference type="SUPFAM" id="SSF101821">
    <property type="entry name" value="Aminopeptidase/glucanase lid domain"/>
    <property type="match status" value="1"/>
</dbReference>
<dbReference type="GO" id="GO:0008810">
    <property type="term" value="F:cellulase activity"/>
    <property type="evidence" value="ECO:0007669"/>
    <property type="project" value="UniProtKB-EC"/>
</dbReference>
<evidence type="ECO:0000256" key="1">
    <source>
        <dbReference type="ARBA" id="ARBA00006272"/>
    </source>
</evidence>
<comment type="similarity">
    <text evidence="1 6">Belongs to the peptidase M42 family.</text>
</comment>
<keyword evidence="9" id="KW-0326">Glycosidase</keyword>
<sequence length="350" mass="37725">MDAATLSKLTLEIGPSGFEDRVIRTIISMIRNRVDEVNVDNMGNLIARIGNGPFKLMISAHADEVGVMVSHIDQRGFIKVVPIGGIDPWVMIEQELVFMGRNGDIYGTVGVDPPHLRRDKPPSRFEELYVDAGFTSNDEAFKAGILPGVAGTFAASFRERGSVVIGKALDNRVGCSVLVDLAEEAGGMVTGDLSLYLVWNTQEEVGLRGINAAVNAINPNMAIVVETTVAADVPTNPENEWITRIGNGAAIRALDRSMITNPRLLSAVLELASSRGIKYQVQVNPYGGTDAGAIHVHGTGVPTVVVSTPARYIHTPHSVVNLSDVEQVKSMITLIVREHAELSRVMRIQA</sequence>
<evidence type="ECO:0000313" key="9">
    <source>
        <dbReference type="EMBL" id="ABW01055.1"/>
    </source>
</evidence>
<evidence type="ECO:0000313" key="10">
    <source>
        <dbReference type="Proteomes" id="UP000001137"/>
    </source>
</evidence>
<gene>
    <name evidence="9" type="ordered locus">Cmaq_0206</name>
</gene>
<dbReference type="Proteomes" id="UP000001137">
    <property type="component" value="Chromosome"/>
</dbReference>
<dbReference type="Gene3D" id="3.40.630.10">
    <property type="entry name" value="Zn peptidases"/>
    <property type="match status" value="1"/>
</dbReference>
<keyword evidence="2" id="KW-0031">Aminopeptidase</keyword>
<dbReference type="KEGG" id="cma:Cmaq_0206"/>
<keyword evidence="5 9" id="KW-0378">Hydrolase</keyword>
<evidence type="ECO:0000256" key="8">
    <source>
        <dbReference type="PIRSR" id="PIRSR001123-2"/>
    </source>
</evidence>
<dbReference type="EMBL" id="CP000852">
    <property type="protein sequence ID" value="ABW01055.1"/>
    <property type="molecule type" value="Genomic_DNA"/>
</dbReference>
<organism evidence="9 10">
    <name type="scientific">Caldivirga maquilingensis (strain ATCC 700844 / DSM 13496 / JCM 10307 / IC-167)</name>
    <dbReference type="NCBI Taxonomy" id="397948"/>
    <lineage>
        <taxon>Archaea</taxon>
        <taxon>Thermoproteota</taxon>
        <taxon>Thermoprotei</taxon>
        <taxon>Thermoproteales</taxon>
        <taxon>Thermoproteaceae</taxon>
        <taxon>Caldivirga</taxon>
    </lineage>
</organism>
<feature type="binding site" evidence="8">
    <location>
        <position position="170"/>
    </location>
    <ligand>
        <name>Zn(2+)</name>
        <dbReference type="ChEBI" id="CHEBI:29105"/>
        <label>2</label>
    </ligand>
</feature>
<evidence type="ECO:0000256" key="2">
    <source>
        <dbReference type="ARBA" id="ARBA00022438"/>
    </source>
</evidence>
<dbReference type="OrthoDB" id="30642at2157"/>
<dbReference type="PANTHER" id="PTHR32481:SF0">
    <property type="entry name" value="AMINOPEPTIDASE YPDE-RELATED"/>
    <property type="match status" value="1"/>
</dbReference>
<name>A8MAL9_CALMQ</name>
<feature type="binding site" evidence="8">
    <location>
        <position position="314"/>
    </location>
    <ligand>
        <name>Zn(2+)</name>
        <dbReference type="ChEBI" id="CHEBI:29105"/>
        <label>2</label>
    </ligand>
</feature>
<dbReference type="GO" id="GO:0046872">
    <property type="term" value="F:metal ion binding"/>
    <property type="evidence" value="ECO:0007669"/>
    <property type="project" value="UniProtKB-UniRule"/>
</dbReference>
<protein>
    <submittedName>
        <fullName evidence="9">Cellulase</fullName>
        <ecNumber evidence="9">3.2.1.4</ecNumber>
    </submittedName>
</protein>
<dbReference type="AlphaFoldDB" id="A8MAL9"/>
<keyword evidence="3" id="KW-0645">Protease</keyword>
<evidence type="ECO:0000256" key="6">
    <source>
        <dbReference type="PIRNR" id="PIRNR001123"/>
    </source>
</evidence>
<proteinExistence type="inferred from homology"/>
<dbReference type="GO" id="GO:0004177">
    <property type="term" value="F:aminopeptidase activity"/>
    <property type="evidence" value="ECO:0007669"/>
    <property type="project" value="UniProtKB-UniRule"/>
</dbReference>
<feature type="binding site" evidence="8">
    <location>
        <position position="61"/>
    </location>
    <ligand>
        <name>Zn(2+)</name>
        <dbReference type="ChEBI" id="CHEBI:29105"/>
        <label>1</label>
    </ligand>
</feature>
<dbReference type="InterPro" id="IPR023367">
    <property type="entry name" value="Peptidase_M42_dom2"/>
</dbReference>